<dbReference type="PANTHER" id="PTHR11709">
    <property type="entry name" value="MULTI-COPPER OXIDASE"/>
    <property type="match status" value="1"/>
</dbReference>
<dbReference type="Pfam" id="PF00394">
    <property type="entry name" value="Cu-oxidase"/>
    <property type="match status" value="1"/>
</dbReference>
<dbReference type="InterPro" id="IPR001117">
    <property type="entry name" value="Cu-oxidase_2nd"/>
</dbReference>
<dbReference type="Proteomes" id="UP000789405">
    <property type="component" value="Unassembled WGS sequence"/>
</dbReference>
<name>A0A9N9KCG2_9GLOM</name>
<comment type="caution">
    <text evidence="3">The sequence shown here is derived from an EMBL/GenBank/DDBJ whole genome shotgun (WGS) entry which is preliminary data.</text>
</comment>
<dbReference type="Gene3D" id="2.60.40.420">
    <property type="entry name" value="Cupredoxins - blue copper proteins"/>
    <property type="match status" value="1"/>
</dbReference>
<keyword evidence="4" id="KW-1185">Reference proteome</keyword>
<dbReference type="InterPro" id="IPR045087">
    <property type="entry name" value="Cu-oxidase_fam"/>
</dbReference>
<dbReference type="GO" id="GO:0016491">
    <property type="term" value="F:oxidoreductase activity"/>
    <property type="evidence" value="ECO:0007669"/>
    <property type="project" value="TreeGrafter"/>
</dbReference>
<evidence type="ECO:0000313" key="3">
    <source>
        <dbReference type="EMBL" id="CAG8818599.1"/>
    </source>
</evidence>
<dbReference type="FunFam" id="2.60.40.420:FF:000045">
    <property type="entry name" value="Laccase 2"/>
    <property type="match status" value="1"/>
</dbReference>
<accession>A0A9N9KCG2</accession>
<organism evidence="3 4">
    <name type="scientific">Dentiscutata erythropus</name>
    <dbReference type="NCBI Taxonomy" id="1348616"/>
    <lineage>
        <taxon>Eukaryota</taxon>
        <taxon>Fungi</taxon>
        <taxon>Fungi incertae sedis</taxon>
        <taxon>Mucoromycota</taxon>
        <taxon>Glomeromycotina</taxon>
        <taxon>Glomeromycetes</taxon>
        <taxon>Diversisporales</taxon>
        <taxon>Gigasporaceae</taxon>
        <taxon>Dentiscutata</taxon>
    </lineage>
</organism>
<gene>
    <name evidence="3" type="ORF">DERYTH_LOCUS26649</name>
</gene>
<dbReference type="AlphaFoldDB" id="A0A9N9KCG2"/>
<feature type="non-terminal residue" evidence="3">
    <location>
        <position position="207"/>
    </location>
</feature>
<feature type="non-terminal residue" evidence="3">
    <location>
        <position position="1"/>
    </location>
</feature>
<evidence type="ECO:0000259" key="2">
    <source>
        <dbReference type="Pfam" id="PF00394"/>
    </source>
</evidence>
<protein>
    <submittedName>
        <fullName evidence="3">2671_t:CDS:1</fullName>
    </submittedName>
</protein>
<feature type="domain" description="Plastocyanin-like" evidence="2">
    <location>
        <begin position="1"/>
        <end position="141"/>
    </location>
</feature>
<dbReference type="OrthoDB" id="2121828at2759"/>
<sequence length="207" mass="22914">PVADAGLISGRGQYNCSRALNGSQCDPNNMPAIYKVTKGKKYRFRIINMSAESYFRISIDQHVLQIIEVDGVSVKPINVTILPINIGERFSVIVEASQEVGNYYIRANIACIEDAGPGTINYDSDLIDNSNITGILQYDGAPNDTLPQSQMTYDDNRYPCQDLDVDLIKTYVPVPPPQEVTDPIKIDISLGFNDQNTTTAYINGQSW</sequence>
<reference evidence="3" key="1">
    <citation type="submission" date="2021-06" db="EMBL/GenBank/DDBJ databases">
        <authorList>
            <person name="Kallberg Y."/>
            <person name="Tangrot J."/>
            <person name="Rosling A."/>
        </authorList>
    </citation>
    <scope>NUCLEOTIDE SEQUENCE</scope>
    <source>
        <strain evidence="3">MA453B</strain>
    </source>
</reference>
<dbReference type="EMBL" id="CAJVPY010056754">
    <property type="protein sequence ID" value="CAG8818599.1"/>
    <property type="molecule type" value="Genomic_DNA"/>
</dbReference>
<dbReference type="PANTHER" id="PTHR11709:SF414">
    <property type="entry name" value="ADR239WP"/>
    <property type="match status" value="1"/>
</dbReference>
<comment type="similarity">
    <text evidence="1">Belongs to the multicopper oxidase family.</text>
</comment>
<evidence type="ECO:0000313" key="4">
    <source>
        <dbReference type="Proteomes" id="UP000789405"/>
    </source>
</evidence>
<proteinExistence type="inferred from homology"/>
<evidence type="ECO:0000256" key="1">
    <source>
        <dbReference type="ARBA" id="ARBA00010609"/>
    </source>
</evidence>
<dbReference type="InterPro" id="IPR008972">
    <property type="entry name" value="Cupredoxin"/>
</dbReference>
<dbReference type="SUPFAM" id="SSF49503">
    <property type="entry name" value="Cupredoxins"/>
    <property type="match status" value="1"/>
</dbReference>